<organism evidence="1 2">
    <name type="scientific">Dimargaris cristalligena</name>
    <dbReference type="NCBI Taxonomy" id="215637"/>
    <lineage>
        <taxon>Eukaryota</taxon>
        <taxon>Fungi</taxon>
        <taxon>Fungi incertae sedis</taxon>
        <taxon>Zoopagomycota</taxon>
        <taxon>Kickxellomycotina</taxon>
        <taxon>Dimargaritomycetes</taxon>
        <taxon>Dimargaritales</taxon>
        <taxon>Dimargaritaceae</taxon>
        <taxon>Dimargaris</taxon>
    </lineage>
</organism>
<name>A0A4V1J5D3_9FUNG</name>
<gene>
    <name evidence="1" type="ORF">BJ085DRAFT_29355</name>
</gene>
<reference evidence="2" key="1">
    <citation type="journal article" date="2018" name="Nat. Microbiol.">
        <title>Leveraging single-cell genomics to expand the fungal tree of life.</title>
        <authorList>
            <person name="Ahrendt S.R."/>
            <person name="Quandt C.A."/>
            <person name="Ciobanu D."/>
            <person name="Clum A."/>
            <person name="Salamov A."/>
            <person name="Andreopoulos B."/>
            <person name="Cheng J.F."/>
            <person name="Woyke T."/>
            <person name="Pelin A."/>
            <person name="Henrissat B."/>
            <person name="Reynolds N.K."/>
            <person name="Benny G.L."/>
            <person name="Smith M.E."/>
            <person name="James T.Y."/>
            <person name="Grigoriev I.V."/>
        </authorList>
    </citation>
    <scope>NUCLEOTIDE SEQUENCE [LARGE SCALE GENOMIC DNA]</scope>
    <source>
        <strain evidence="2">RSA 468</strain>
    </source>
</reference>
<dbReference type="Proteomes" id="UP000268162">
    <property type="component" value="Unassembled WGS sequence"/>
</dbReference>
<protein>
    <submittedName>
        <fullName evidence="1">Uncharacterized protein</fullName>
    </submittedName>
</protein>
<proteinExistence type="predicted"/>
<dbReference type="AlphaFoldDB" id="A0A4V1J5D3"/>
<dbReference type="EMBL" id="ML002342">
    <property type="protein sequence ID" value="RKP38659.1"/>
    <property type="molecule type" value="Genomic_DNA"/>
</dbReference>
<evidence type="ECO:0000313" key="1">
    <source>
        <dbReference type="EMBL" id="RKP38659.1"/>
    </source>
</evidence>
<accession>A0A4V1J5D3</accession>
<sequence length="297" mass="34194">MDGVLAGLSKNESTQDMAVMTMSMVCTIKALNPLILGNWQLFVQTIFAKYPGLSEQMETTQTTPMGTETATLVSLEKATDARLLHLFPYLEYATNDGIESLIALWIYMYTGHPWKDGRELAQHLRSPYVDQVQWFRTARPFLVLRKLKTLLIESLQTATQVVVWYLIYGGQSEALTRFIDFNVQWMTQKKRLHDVDPIFLFNFAVPVAIEYRQDGIIRNLAGYCDALVRQPKRISVVGFEAKWGILKYRLVNWETLSQLPSRFNVYRQLIQSTPRYQGLVDIVDNNFAVRVVEDILP</sequence>
<keyword evidence="2" id="KW-1185">Reference proteome</keyword>
<evidence type="ECO:0000313" key="2">
    <source>
        <dbReference type="Proteomes" id="UP000268162"/>
    </source>
</evidence>